<evidence type="ECO:0000313" key="2">
    <source>
        <dbReference type="EMBL" id="SAK76167.1"/>
    </source>
</evidence>
<sequence length="103" mass="11617">MLFFPYPAVVSTASARPSRTLHAHFHYGDVAALPATDLSLRADAYPSDRQYSQSLSPYSFRDTDKSRDEFASSDDDWHFSANPQIGVNHEGEKGMRFSVRRGF</sequence>
<dbReference type="AlphaFoldDB" id="A0A158C3P5"/>
<evidence type="ECO:0000313" key="3">
    <source>
        <dbReference type="Proteomes" id="UP000054851"/>
    </source>
</evidence>
<gene>
    <name evidence="2" type="ORF">AWB79_04573</name>
</gene>
<dbReference type="EMBL" id="FCOA02000016">
    <property type="protein sequence ID" value="SAK76167.1"/>
    <property type="molecule type" value="Genomic_DNA"/>
</dbReference>
<keyword evidence="3" id="KW-1185">Reference proteome</keyword>
<dbReference type="STRING" id="1777140.AWB79_04573"/>
<comment type="caution">
    <text evidence="2">The sequence shown here is derived from an EMBL/GenBank/DDBJ whole genome shotgun (WGS) entry which is preliminary data.</text>
</comment>
<reference evidence="2" key="1">
    <citation type="submission" date="2016-01" db="EMBL/GenBank/DDBJ databases">
        <authorList>
            <person name="Peeters C."/>
        </authorList>
    </citation>
    <scope>NUCLEOTIDE SEQUENCE</scope>
    <source>
        <strain evidence="2">LMG 29322</strain>
    </source>
</reference>
<feature type="region of interest" description="Disordered" evidence="1">
    <location>
        <begin position="49"/>
        <end position="74"/>
    </location>
</feature>
<organism evidence="2 3">
    <name type="scientific">Caballeronia hypogeia</name>
    <dbReference type="NCBI Taxonomy" id="1777140"/>
    <lineage>
        <taxon>Bacteria</taxon>
        <taxon>Pseudomonadati</taxon>
        <taxon>Pseudomonadota</taxon>
        <taxon>Betaproteobacteria</taxon>
        <taxon>Burkholderiales</taxon>
        <taxon>Burkholderiaceae</taxon>
        <taxon>Caballeronia</taxon>
    </lineage>
</organism>
<proteinExistence type="predicted"/>
<accession>A0A158C3P5</accession>
<dbReference type="Proteomes" id="UP000054851">
    <property type="component" value="Unassembled WGS sequence"/>
</dbReference>
<name>A0A158C3P5_9BURK</name>
<protein>
    <submittedName>
        <fullName evidence="2">Uncharacterized protein</fullName>
    </submittedName>
</protein>
<feature type="compositionally biased region" description="Basic and acidic residues" evidence="1">
    <location>
        <begin position="61"/>
        <end position="74"/>
    </location>
</feature>
<evidence type="ECO:0000256" key="1">
    <source>
        <dbReference type="SAM" id="MobiDB-lite"/>
    </source>
</evidence>